<protein>
    <recommendedName>
        <fullName evidence="1">2EXR domain-containing protein</fullName>
    </recommendedName>
</protein>
<dbReference type="Pfam" id="PF20150">
    <property type="entry name" value="2EXR"/>
    <property type="match status" value="1"/>
</dbReference>
<sequence length="309" mass="36233">MARRKKTATASSFPKFLRLPVEIQDEIWKIALNIEAPTVQFITLNCVRDSSNHQVWKLKSARINTRGDESRSKTIFPTRLALLLTCELSRRTVERLSRNWAPTNSVSLETWGQPRTFCASPFITPDRVHDNRTGRRTTIDTSNDLTVLYNPWCAHLANQQIPLSHKPRCPEIKYAGIFYAPKQMDAGISTYQAELEAILRVFPDLRVLYLIIHPDHVRKRIVDPMTQYMEDYYKACLKTRDKVPSKTFKSRDRIYYEMPKKLPLDMCKNLERLITKLWELSDRHHRGPRLVVRVMTWKHAPGVRERFDL</sequence>
<evidence type="ECO:0000313" key="2">
    <source>
        <dbReference type="EMBL" id="KAF4438019.1"/>
    </source>
</evidence>
<reference evidence="2" key="1">
    <citation type="submission" date="2020-01" db="EMBL/GenBank/DDBJ databases">
        <title>Identification and distribution of gene clusters putatively required for synthesis of sphingolipid metabolism inhibitors in phylogenetically diverse species of the filamentous fungus Fusarium.</title>
        <authorList>
            <person name="Kim H.-S."/>
            <person name="Busman M."/>
            <person name="Brown D.W."/>
            <person name="Divon H."/>
            <person name="Uhlig S."/>
            <person name="Proctor R.H."/>
        </authorList>
    </citation>
    <scope>NUCLEOTIDE SEQUENCE</scope>
    <source>
        <strain evidence="2">NRRL 53441</strain>
    </source>
</reference>
<evidence type="ECO:0000259" key="1">
    <source>
        <dbReference type="Pfam" id="PF20150"/>
    </source>
</evidence>
<name>A0A8H4JUY1_9HYPO</name>
<comment type="caution">
    <text evidence="2">The sequence shown here is derived from an EMBL/GenBank/DDBJ whole genome shotgun (WGS) entry which is preliminary data.</text>
</comment>
<feature type="domain" description="2EXR" evidence="1">
    <location>
        <begin position="13"/>
        <end position="96"/>
    </location>
</feature>
<dbReference type="Proteomes" id="UP000605986">
    <property type="component" value="Unassembled WGS sequence"/>
</dbReference>
<dbReference type="InterPro" id="IPR045518">
    <property type="entry name" value="2EXR"/>
</dbReference>
<proteinExistence type="predicted"/>
<dbReference type="OrthoDB" id="5022951at2759"/>
<dbReference type="AlphaFoldDB" id="A0A8H4JUY1"/>
<evidence type="ECO:0000313" key="3">
    <source>
        <dbReference type="Proteomes" id="UP000605986"/>
    </source>
</evidence>
<dbReference type="EMBL" id="JAADJG010000742">
    <property type="protein sequence ID" value="KAF4438019.1"/>
    <property type="molecule type" value="Genomic_DNA"/>
</dbReference>
<gene>
    <name evidence="2" type="ORF">F53441_12871</name>
</gene>
<keyword evidence="3" id="KW-1185">Reference proteome</keyword>
<organism evidence="2 3">
    <name type="scientific">Fusarium austroafricanum</name>
    <dbReference type="NCBI Taxonomy" id="2364996"/>
    <lineage>
        <taxon>Eukaryota</taxon>
        <taxon>Fungi</taxon>
        <taxon>Dikarya</taxon>
        <taxon>Ascomycota</taxon>
        <taxon>Pezizomycotina</taxon>
        <taxon>Sordariomycetes</taxon>
        <taxon>Hypocreomycetidae</taxon>
        <taxon>Hypocreales</taxon>
        <taxon>Nectriaceae</taxon>
        <taxon>Fusarium</taxon>
        <taxon>Fusarium concolor species complex</taxon>
    </lineage>
</organism>
<accession>A0A8H4JUY1</accession>